<accession>A0A916WAC5</accession>
<feature type="transmembrane region" description="Helical" evidence="1">
    <location>
        <begin position="6"/>
        <end position="24"/>
    </location>
</feature>
<keyword evidence="3" id="KW-1185">Reference proteome</keyword>
<dbReference type="InterPro" id="IPR021338">
    <property type="entry name" value="DUF2953"/>
</dbReference>
<keyword evidence="1" id="KW-1133">Transmembrane helix</keyword>
<reference evidence="2" key="1">
    <citation type="journal article" date="2014" name="Int. J. Syst. Evol. Microbiol.">
        <title>Complete genome sequence of Corynebacterium casei LMG S-19264T (=DSM 44701T), isolated from a smear-ripened cheese.</title>
        <authorList>
            <consortium name="US DOE Joint Genome Institute (JGI-PGF)"/>
            <person name="Walter F."/>
            <person name="Albersmeier A."/>
            <person name="Kalinowski J."/>
            <person name="Ruckert C."/>
        </authorList>
    </citation>
    <scope>NUCLEOTIDE SEQUENCE</scope>
    <source>
        <strain evidence="2">CGMCC 1.12408</strain>
    </source>
</reference>
<reference evidence="2" key="2">
    <citation type="submission" date="2020-09" db="EMBL/GenBank/DDBJ databases">
        <authorList>
            <person name="Sun Q."/>
            <person name="Zhou Y."/>
        </authorList>
    </citation>
    <scope>NUCLEOTIDE SEQUENCE</scope>
    <source>
        <strain evidence="2">CGMCC 1.12408</strain>
    </source>
</reference>
<proteinExistence type="predicted"/>
<dbReference type="Pfam" id="PF11167">
    <property type="entry name" value="DUF2953"/>
    <property type="match status" value="1"/>
</dbReference>
<evidence type="ECO:0000313" key="2">
    <source>
        <dbReference type="EMBL" id="GGA82224.1"/>
    </source>
</evidence>
<protein>
    <recommendedName>
        <fullName evidence="4">DUF2953 domain-containing protein</fullName>
    </recommendedName>
</protein>
<organism evidence="2 3">
    <name type="scientific">Ornithinibacillus halotolerans</name>
    <dbReference type="NCBI Taxonomy" id="1274357"/>
    <lineage>
        <taxon>Bacteria</taxon>
        <taxon>Bacillati</taxon>
        <taxon>Bacillota</taxon>
        <taxon>Bacilli</taxon>
        <taxon>Bacillales</taxon>
        <taxon>Bacillaceae</taxon>
        <taxon>Ornithinibacillus</taxon>
    </lineage>
</organism>
<keyword evidence="1" id="KW-0472">Membrane</keyword>
<comment type="caution">
    <text evidence="2">The sequence shown here is derived from an EMBL/GenBank/DDBJ whole genome shotgun (WGS) entry which is preliminary data.</text>
</comment>
<keyword evidence="1" id="KW-0812">Transmembrane</keyword>
<evidence type="ECO:0000313" key="3">
    <source>
        <dbReference type="Proteomes" id="UP000613512"/>
    </source>
</evidence>
<dbReference type="RefSeq" id="WP_188385182.1">
    <property type="nucleotide sequence ID" value="NZ_BMEY01000014.1"/>
</dbReference>
<evidence type="ECO:0000256" key="1">
    <source>
        <dbReference type="SAM" id="Phobius"/>
    </source>
</evidence>
<dbReference type="EMBL" id="BMEY01000014">
    <property type="protein sequence ID" value="GGA82224.1"/>
    <property type="molecule type" value="Genomic_DNA"/>
</dbReference>
<evidence type="ECO:0008006" key="4">
    <source>
        <dbReference type="Google" id="ProtNLM"/>
    </source>
</evidence>
<dbReference type="Proteomes" id="UP000613512">
    <property type="component" value="Unassembled WGS sequence"/>
</dbReference>
<gene>
    <name evidence="2" type="ORF">GCM10008025_26840</name>
</gene>
<name>A0A916WAC5_9BACI</name>
<sequence length="200" mass="23081">MGWIITIVVLIILFVILLLFHLKIRIQYIFQKNNHHIVIHIYYLKLRILHRKIKLDEQAPDESEFILDLYEKLKDESGRKELKELVEDVISQIKDTANILFILLKSITIHQLIWKTHIGTGDASSTGILSGGVWMIKGTLVGTLNELTHLKSNPQISVIPHFQQRGLYSEVDCIVSIRLGKAIQRALYISRKISMNEVYS</sequence>
<dbReference type="AlphaFoldDB" id="A0A916WAC5"/>